<sequence length="215" mass="23941">MGIAIVSLSVLGILGENSPTFRITMSKIDHSLFSANKHALEKEYEICPQCGSELVIRNSKSGPFLGCASYPKCDFIRPLAHHDSSEIKVLEDSACPQCSKQLVVKNGRYGMFIGCTGYPECHYIANENEAKQNEEPLPSCPKCKKGRLVSRSNKFGKIFYSCDCYPSCKYTLNNKPVEQSCPECNWPLLIERKMANSTVLQCPQKSCMHKLAATE</sequence>
<dbReference type="AlphaFoldDB" id="A0AAC9UEV4"/>
<dbReference type="PANTHER" id="PTHR42785:SF1">
    <property type="entry name" value="DNA TOPOISOMERASE"/>
    <property type="match status" value="1"/>
</dbReference>
<feature type="domain" description="DNA topoisomerase type IA zn finger" evidence="1">
    <location>
        <begin position="94"/>
        <end position="128"/>
    </location>
</feature>
<dbReference type="InterPro" id="IPR000380">
    <property type="entry name" value="Topo_IA"/>
</dbReference>
<dbReference type="PANTHER" id="PTHR42785">
    <property type="entry name" value="DNA TOPOISOMERASE, TYPE IA, CORE"/>
    <property type="match status" value="1"/>
</dbReference>
<dbReference type="EMBL" id="CP011036">
    <property type="protein sequence ID" value="ASM52394.1"/>
    <property type="molecule type" value="Genomic_DNA"/>
</dbReference>
<dbReference type="GO" id="GO:0003917">
    <property type="term" value="F:DNA topoisomerase type I (single strand cut, ATP-independent) activity"/>
    <property type="evidence" value="ECO:0007669"/>
    <property type="project" value="InterPro"/>
</dbReference>
<accession>A0AAC9UEV4</accession>
<dbReference type="GO" id="GO:0006265">
    <property type="term" value="P:DNA topological change"/>
    <property type="evidence" value="ECO:0007669"/>
    <property type="project" value="InterPro"/>
</dbReference>
<reference evidence="2 3" key="1">
    <citation type="submission" date="2015-03" db="EMBL/GenBank/DDBJ databases">
        <authorList>
            <person name="Xie B.-B."/>
            <person name="Rong J.-C."/>
            <person name="Qin Q.-L."/>
            <person name="Zhang Y.-Z."/>
        </authorList>
    </citation>
    <scope>NUCLEOTIDE SEQUENCE [LARGE SCALE GENOMIC DNA]</scope>
    <source>
        <strain evidence="2 3">KMM 661</strain>
    </source>
</reference>
<feature type="domain" description="DNA topoisomerase type IA zn finger" evidence="1">
    <location>
        <begin position="139"/>
        <end position="176"/>
    </location>
</feature>
<gene>
    <name evidence="2" type="primary">yrdD</name>
    <name evidence="2" type="ORF">PNIG_a0035</name>
</gene>
<evidence type="ECO:0000259" key="1">
    <source>
        <dbReference type="Pfam" id="PF01396"/>
    </source>
</evidence>
<dbReference type="Gene3D" id="3.30.65.10">
    <property type="entry name" value="Bacterial Topoisomerase I, domain 1"/>
    <property type="match status" value="2"/>
</dbReference>
<dbReference type="KEGG" id="png:PNIG_a0035"/>
<protein>
    <submittedName>
        <fullName evidence="2">DNA topoisomerase</fullName>
    </submittedName>
</protein>
<organism evidence="2 3">
    <name type="scientific">Pseudoalteromonas nigrifaciens</name>
    <dbReference type="NCBI Taxonomy" id="28109"/>
    <lineage>
        <taxon>Bacteria</taxon>
        <taxon>Pseudomonadati</taxon>
        <taxon>Pseudomonadota</taxon>
        <taxon>Gammaproteobacteria</taxon>
        <taxon>Alteromonadales</taxon>
        <taxon>Pseudoalteromonadaceae</taxon>
        <taxon>Pseudoalteromonas</taxon>
    </lineage>
</organism>
<evidence type="ECO:0000313" key="3">
    <source>
        <dbReference type="Proteomes" id="UP000198329"/>
    </source>
</evidence>
<dbReference type="GO" id="GO:0003677">
    <property type="term" value="F:DNA binding"/>
    <property type="evidence" value="ECO:0007669"/>
    <property type="project" value="InterPro"/>
</dbReference>
<dbReference type="Proteomes" id="UP000198329">
    <property type="component" value="Chromosome I"/>
</dbReference>
<proteinExistence type="predicted"/>
<feature type="domain" description="DNA topoisomerase type IA zn finger" evidence="1">
    <location>
        <begin position="179"/>
        <end position="193"/>
    </location>
</feature>
<dbReference type="Pfam" id="PF01396">
    <property type="entry name" value="Zn_ribbon_Top1"/>
    <property type="match status" value="4"/>
</dbReference>
<keyword evidence="3" id="KW-1185">Reference proteome</keyword>
<evidence type="ECO:0000313" key="2">
    <source>
        <dbReference type="EMBL" id="ASM52394.1"/>
    </source>
</evidence>
<name>A0AAC9UEV4_9GAMM</name>
<dbReference type="GO" id="GO:0005694">
    <property type="term" value="C:chromosome"/>
    <property type="evidence" value="ECO:0007669"/>
    <property type="project" value="InterPro"/>
</dbReference>
<dbReference type="SUPFAM" id="SSF57783">
    <property type="entry name" value="Zinc beta-ribbon"/>
    <property type="match status" value="2"/>
</dbReference>
<feature type="domain" description="DNA topoisomerase type IA zn finger" evidence="1">
    <location>
        <begin position="45"/>
        <end position="79"/>
    </location>
</feature>
<dbReference type="InterPro" id="IPR013498">
    <property type="entry name" value="Topo_IA_Znf"/>
</dbReference>